<feature type="transmembrane region" description="Helical" evidence="10">
    <location>
        <begin position="538"/>
        <end position="559"/>
    </location>
</feature>
<dbReference type="PANTHER" id="PTHR10766">
    <property type="entry name" value="TRANSMEMBRANE 9 SUPERFAMILY PROTEIN"/>
    <property type="match status" value="1"/>
</dbReference>
<organism evidence="11 12">
    <name type="scientific">Corchorus olitorius</name>
    <dbReference type="NCBI Taxonomy" id="93759"/>
    <lineage>
        <taxon>Eukaryota</taxon>
        <taxon>Viridiplantae</taxon>
        <taxon>Streptophyta</taxon>
        <taxon>Embryophyta</taxon>
        <taxon>Tracheophyta</taxon>
        <taxon>Spermatophyta</taxon>
        <taxon>Magnoliopsida</taxon>
        <taxon>eudicotyledons</taxon>
        <taxon>Gunneridae</taxon>
        <taxon>Pentapetalae</taxon>
        <taxon>rosids</taxon>
        <taxon>malvids</taxon>
        <taxon>Malvales</taxon>
        <taxon>Malvaceae</taxon>
        <taxon>Grewioideae</taxon>
        <taxon>Apeibeae</taxon>
        <taxon>Corchorus</taxon>
    </lineage>
</organism>
<feature type="transmembrane region" description="Helical" evidence="10">
    <location>
        <begin position="375"/>
        <end position="400"/>
    </location>
</feature>
<comment type="subcellular location">
    <subcellularLocation>
        <location evidence="1">Endosome membrane</location>
        <topology evidence="1">Multi-pass membrane protein</topology>
    </subcellularLocation>
    <subcellularLocation>
        <location evidence="2">Golgi apparatus membrane</location>
        <topology evidence="2">Multi-pass membrane protein</topology>
    </subcellularLocation>
</comment>
<keyword evidence="9 10" id="KW-0472">Membrane</keyword>
<evidence type="ECO:0000256" key="6">
    <source>
        <dbReference type="ARBA" id="ARBA00022753"/>
    </source>
</evidence>
<evidence type="ECO:0000256" key="3">
    <source>
        <dbReference type="ARBA" id="ARBA00005227"/>
    </source>
</evidence>
<reference evidence="12" key="1">
    <citation type="submission" date="2013-09" db="EMBL/GenBank/DDBJ databases">
        <title>Corchorus olitorius genome sequencing.</title>
        <authorList>
            <person name="Alam M."/>
            <person name="Haque M.S."/>
            <person name="Islam M.S."/>
            <person name="Emdad E.M."/>
            <person name="Islam M.M."/>
            <person name="Ahmed B."/>
            <person name="Halim A."/>
            <person name="Hossen Q.M.M."/>
            <person name="Hossain M.Z."/>
            <person name="Ahmed R."/>
            <person name="Khan M.M."/>
            <person name="Islam R."/>
            <person name="Rashid M.M."/>
            <person name="Khan S.A."/>
            <person name="Rahman M.S."/>
            <person name="Alam M."/>
            <person name="Yahiya A.S."/>
            <person name="Khan M.S."/>
            <person name="Azam M.S."/>
            <person name="Haque T."/>
            <person name="Lashkar M.Z.H."/>
            <person name="Akhand A.I."/>
            <person name="Morshed G."/>
            <person name="Roy S."/>
            <person name="Uddin K.S."/>
            <person name="Rabeya T."/>
            <person name="Hossain A.S."/>
            <person name="Chowdhury A."/>
            <person name="Snigdha A.R."/>
            <person name="Mortoza M.S."/>
            <person name="Matin S.A."/>
            <person name="Hoque S.M.E."/>
            <person name="Islam M.K."/>
            <person name="Roy D.K."/>
            <person name="Haider R."/>
            <person name="Moosa M.M."/>
            <person name="Elias S.M."/>
            <person name="Hasan A.M."/>
            <person name="Jahan S."/>
            <person name="Shafiuddin M."/>
            <person name="Mahmood N."/>
            <person name="Shommy N.S."/>
        </authorList>
    </citation>
    <scope>NUCLEOTIDE SEQUENCE [LARGE SCALE GENOMIC DNA]</scope>
    <source>
        <strain evidence="12">cv. O-4</strain>
    </source>
</reference>
<evidence type="ECO:0000256" key="8">
    <source>
        <dbReference type="ARBA" id="ARBA00023034"/>
    </source>
</evidence>
<dbReference type="GO" id="GO:0000139">
    <property type="term" value="C:Golgi membrane"/>
    <property type="evidence" value="ECO:0007669"/>
    <property type="project" value="UniProtKB-SubCell"/>
</dbReference>
<dbReference type="Pfam" id="PF02990">
    <property type="entry name" value="EMP70"/>
    <property type="match status" value="1"/>
</dbReference>
<evidence type="ECO:0000256" key="4">
    <source>
        <dbReference type="ARBA" id="ARBA00022692"/>
    </source>
</evidence>
<dbReference type="Proteomes" id="UP000187203">
    <property type="component" value="Unassembled WGS sequence"/>
</dbReference>
<feature type="transmembrane region" description="Helical" evidence="10">
    <location>
        <begin position="500"/>
        <end position="526"/>
    </location>
</feature>
<dbReference type="GO" id="GO:0072657">
    <property type="term" value="P:protein localization to membrane"/>
    <property type="evidence" value="ECO:0007669"/>
    <property type="project" value="TreeGrafter"/>
</dbReference>
<feature type="transmembrane region" description="Helical" evidence="10">
    <location>
        <begin position="279"/>
        <end position="301"/>
    </location>
</feature>
<proteinExistence type="inferred from homology"/>
<feature type="transmembrane region" description="Helical" evidence="10">
    <location>
        <begin position="412"/>
        <end position="436"/>
    </location>
</feature>
<keyword evidence="12" id="KW-1185">Reference proteome</keyword>
<evidence type="ECO:0000256" key="5">
    <source>
        <dbReference type="ARBA" id="ARBA00022729"/>
    </source>
</evidence>
<comment type="similarity">
    <text evidence="3 10">Belongs to the nonaspanin (TM9SF) (TC 9.A.2) family.</text>
</comment>
<dbReference type="AlphaFoldDB" id="A0A1R3J7A2"/>
<gene>
    <name evidence="11" type="ORF">COLO4_18952</name>
</gene>
<dbReference type="OrthoDB" id="1666796at2759"/>
<protein>
    <recommendedName>
        <fullName evidence="10">Transmembrane 9 superfamily member</fullName>
    </recommendedName>
</protein>
<evidence type="ECO:0000256" key="10">
    <source>
        <dbReference type="RuleBase" id="RU363079"/>
    </source>
</evidence>
<dbReference type="InterPro" id="IPR004240">
    <property type="entry name" value="EMP70"/>
</dbReference>
<evidence type="ECO:0000256" key="2">
    <source>
        <dbReference type="ARBA" id="ARBA00004653"/>
    </source>
</evidence>
<keyword evidence="7 10" id="KW-1133">Transmembrane helix</keyword>
<comment type="caution">
    <text evidence="10">Lacks conserved residue(s) required for the propagation of feature annotation.</text>
</comment>
<dbReference type="GO" id="GO:0010008">
    <property type="term" value="C:endosome membrane"/>
    <property type="evidence" value="ECO:0007669"/>
    <property type="project" value="UniProtKB-SubCell"/>
</dbReference>
<name>A0A1R3J7A2_9ROSI</name>
<comment type="caution">
    <text evidence="11">The sequence shown here is derived from an EMBL/GenBank/DDBJ whole genome shotgun (WGS) entry which is preliminary data.</text>
</comment>
<accession>A0A1R3J7A2</accession>
<evidence type="ECO:0000256" key="7">
    <source>
        <dbReference type="ARBA" id="ARBA00022989"/>
    </source>
</evidence>
<feature type="transmembrane region" description="Helical" evidence="10">
    <location>
        <begin position="448"/>
        <end position="472"/>
    </location>
</feature>
<keyword evidence="4 10" id="KW-0812">Transmembrane</keyword>
<dbReference type="EMBL" id="AWUE01016532">
    <property type="protein sequence ID" value="OMO90680.1"/>
    <property type="molecule type" value="Genomic_DNA"/>
</dbReference>
<sequence>MESEKWATLLFRKWCMIVTSLLLLITHGSHCFYVPHDFQKGDLLEVKMNELTSFVTLVPYPFYSLPYYRPTKMGSSEIHNHSQEEDNGHPVETSPHVFKMREPQECKVLRRIILDAKSTKEIKEKIQYEYFVNMMLDDLPLVYQMPLLDNVESPDWLGFPVGYYGTFAGTNKEVYFIYNHLAFTVNYHRDLETDSARIVGFEVTPLSIKHKYEGKWNNNTRLMTCSSKEEVSYLESSPQEMKEEEEIIFTYDVEFKETNLKWASRWDAYLLMRHRKAQWLSIISSLTIVLLLSGMVAMVMLRTIYCDMSKYDELDSQEEALEKTGWKLVHGDVFRPPSNSDLLCVFIGTGVQISGMIISIVILAIFGILSPSNRGFLITAMLCLYVLMGVVAGYASAQLYKKFKGIKSWKRIALGTALMFPVIVFAIFIVLNSILLSKKCSRAVPYGTIFPLALLLFGISTSLVYVGSFFGFKKPMIEDPVKTNSIPSQIPKRAWYMNPVFSILIGGILPFGAVFNEVVFILVSICLNQRRLSMVVEVFSHLGLLGSLLFPLLFILLLTKPDKRD</sequence>
<dbReference type="PANTHER" id="PTHR10766:SF110">
    <property type="entry name" value="TRANSMEMBRANE 9 SUPERFAMILY MEMBER 8-RELATED"/>
    <property type="match status" value="1"/>
</dbReference>
<evidence type="ECO:0000313" key="12">
    <source>
        <dbReference type="Proteomes" id="UP000187203"/>
    </source>
</evidence>
<evidence type="ECO:0000256" key="9">
    <source>
        <dbReference type="ARBA" id="ARBA00023136"/>
    </source>
</evidence>
<evidence type="ECO:0000256" key="1">
    <source>
        <dbReference type="ARBA" id="ARBA00004337"/>
    </source>
</evidence>
<keyword evidence="5 10" id="KW-0732">Signal</keyword>
<keyword evidence="8" id="KW-0333">Golgi apparatus</keyword>
<feature type="chain" id="PRO_5010008460" description="Transmembrane 9 superfamily member" evidence="10">
    <location>
        <begin position="32"/>
        <end position="565"/>
    </location>
</feature>
<keyword evidence="6" id="KW-0967">Endosome</keyword>
<feature type="signal peptide" evidence="10">
    <location>
        <begin position="1"/>
        <end position="31"/>
    </location>
</feature>
<feature type="transmembrane region" description="Helical" evidence="10">
    <location>
        <begin position="342"/>
        <end position="369"/>
    </location>
</feature>
<evidence type="ECO:0000313" key="11">
    <source>
        <dbReference type="EMBL" id="OMO90680.1"/>
    </source>
</evidence>